<name>A0A0Q1H518_9FLAO</name>
<accession>A0A0Q1H518</accession>
<evidence type="ECO:0000256" key="2">
    <source>
        <dbReference type="ARBA" id="ARBA00005336"/>
    </source>
</evidence>
<dbReference type="AlphaFoldDB" id="A0A0Q1H518"/>
<evidence type="ECO:0000256" key="3">
    <source>
        <dbReference type="ARBA" id="ARBA00012663"/>
    </source>
</evidence>
<dbReference type="STRING" id="346185.AAY42_00780"/>
<dbReference type="InterPro" id="IPR036962">
    <property type="entry name" value="Glyco_hydro_3_N_sf"/>
</dbReference>
<feature type="domain" description="Glycoside hydrolase family 3 N-terminal" evidence="6">
    <location>
        <begin position="16"/>
        <end position="346"/>
    </location>
</feature>
<dbReference type="InterPro" id="IPR050226">
    <property type="entry name" value="NagZ_Beta-hexosaminidase"/>
</dbReference>
<keyword evidence="5" id="KW-0326">Glycosidase</keyword>
<dbReference type="PROSITE" id="PS00775">
    <property type="entry name" value="GLYCOSYL_HYDROL_F3"/>
    <property type="match status" value="1"/>
</dbReference>
<dbReference type="InterPro" id="IPR019800">
    <property type="entry name" value="Glyco_hydro_3_AS"/>
</dbReference>
<dbReference type="EC" id="3.2.1.52" evidence="3"/>
<dbReference type="PANTHER" id="PTHR30480:SF13">
    <property type="entry name" value="BETA-HEXOSAMINIDASE"/>
    <property type="match status" value="1"/>
</dbReference>
<organism evidence="7 8">
    <name type="scientific">Flagellimonas eckloniae</name>
    <dbReference type="NCBI Taxonomy" id="346185"/>
    <lineage>
        <taxon>Bacteria</taxon>
        <taxon>Pseudomonadati</taxon>
        <taxon>Bacteroidota</taxon>
        <taxon>Flavobacteriia</taxon>
        <taxon>Flavobacteriales</taxon>
        <taxon>Flavobacteriaceae</taxon>
        <taxon>Flagellimonas</taxon>
    </lineage>
</organism>
<protein>
    <recommendedName>
        <fullName evidence="3">beta-N-acetylhexosaminidase</fullName>
        <ecNumber evidence="3">3.2.1.52</ecNumber>
    </recommendedName>
</protein>
<comment type="similarity">
    <text evidence="2">Belongs to the glycosyl hydrolase 3 family.</text>
</comment>
<evidence type="ECO:0000256" key="5">
    <source>
        <dbReference type="ARBA" id="ARBA00023295"/>
    </source>
</evidence>
<dbReference type="EMBL" id="LCTZ01000002">
    <property type="protein sequence ID" value="KQC28601.1"/>
    <property type="molecule type" value="Genomic_DNA"/>
</dbReference>
<keyword evidence="8" id="KW-1185">Reference proteome</keyword>
<dbReference type="Pfam" id="PF00933">
    <property type="entry name" value="Glyco_hydro_3"/>
    <property type="match status" value="1"/>
</dbReference>
<comment type="caution">
    <text evidence="7">The sequence shown here is derived from an EMBL/GenBank/DDBJ whole genome shotgun (WGS) entry which is preliminary data.</text>
</comment>
<dbReference type="InterPro" id="IPR001764">
    <property type="entry name" value="Glyco_hydro_3_N"/>
</dbReference>
<dbReference type="Gene3D" id="3.20.20.300">
    <property type="entry name" value="Glycoside hydrolase, family 3, N-terminal domain"/>
    <property type="match status" value="1"/>
</dbReference>
<dbReference type="PANTHER" id="PTHR30480">
    <property type="entry name" value="BETA-HEXOSAMINIDASE-RELATED"/>
    <property type="match status" value="1"/>
</dbReference>
<dbReference type="GO" id="GO:0005975">
    <property type="term" value="P:carbohydrate metabolic process"/>
    <property type="evidence" value="ECO:0007669"/>
    <property type="project" value="InterPro"/>
</dbReference>
<gene>
    <name evidence="7" type="ORF">AAY42_00780</name>
</gene>
<dbReference type="PATRIC" id="fig|1547436.3.peg.155"/>
<dbReference type="GO" id="GO:0009254">
    <property type="term" value="P:peptidoglycan turnover"/>
    <property type="evidence" value="ECO:0007669"/>
    <property type="project" value="TreeGrafter"/>
</dbReference>
<evidence type="ECO:0000256" key="4">
    <source>
        <dbReference type="ARBA" id="ARBA00022801"/>
    </source>
</evidence>
<keyword evidence="4 7" id="KW-0378">Hydrolase</keyword>
<evidence type="ECO:0000313" key="7">
    <source>
        <dbReference type="EMBL" id="KQC28601.1"/>
    </source>
</evidence>
<dbReference type="GO" id="GO:0004563">
    <property type="term" value="F:beta-N-acetylhexosaminidase activity"/>
    <property type="evidence" value="ECO:0007669"/>
    <property type="project" value="UniProtKB-EC"/>
</dbReference>
<reference evidence="7 8" key="1">
    <citation type="submission" date="2015-04" db="EMBL/GenBank/DDBJ databases">
        <title>Complete genome of flavobacterium.</title>
        <authorList>
            <person name="Kwon Y.M."/>
            <person name="Kim S.-J."/>
        </authorList>
    </citation>
    <scope>NUCLEOTIDE SEQUENCE [LARGE SCALE GENOMIC DNA]</scope>
    <source>
        <strain evidence="7 8">DK169</strain>
    </source>
</reference>
<evidence type="ECO:0000313" key="8">
    <source>
        <dbReference type="Proteomes" id="UP000050827"/>
    </source>
</evidence>
<dbReference type="Proteomes" id="UP000050827">
    <property type="component" value="Unassembled WGS sequence"/>
</dbReference>
<sequence>MHNSLLSYAEATKTLTLKQKVGQLFMPAAFINDSEEDILKIEDLIRTNSIGAICFFHSRASAATNFEGKKKVIHNDDSYETLKKLIIRYQKAAEFPLLVAIDAEWGLAMRIEKTPQYPYAITLGAIQGNNDLVFAIGKQIATDCKEAGIHWNLAPVVDINNNPENPVIGYRAFGDDKYVVCRKSEAYLEGMKSVGVLGALKHFPGHGDTATDSHLGLPIINKSKEELMENELYPYQKLIKKGIDAVMIGHLSIPALDSENPSTTSSKIITDLLRADMDFEGVVISDALNMHAVSKKYSKKGLLEANAFAAGMDMMCFSEHSKEGIEEIIASASEKRIEESFKRVWKLKEQAFSSTSLEENHNPKLSSELNKKIAAYSITELYGNPNGIEEIKTSDFLNLSLPNQSVNSFSSKIEENFGQKHHQLNSSTIEMIRGKVAKNENIVLALFPPSIKPKNKFGVDETTLEFIQTLINKKRVLIYLFGNPYMLDILQLKSDTSVVVVYQDFTEFQEVAYDHFSGQKEAKGKLPITLKTLHV</sequence>
<evidence type="ECO:0000259" key="6">
    <source>
        <dbReference type="Pfam" id="PF00933"/>
    </source>
</evidence>
<dbReference type="SUPFAM" id="SSF51445">
    <property type="entry name" value="(Trans)glycosidases"/>
    <property type="match status" value="1"/>
</dbReference>
<proteinExistence type="inferred from homology"/>
<comment type="catalytic activity">
    <reaction evidence="1">
        <text>Hydrolysis of terminal non-reducing N-acetyl-D-hexosamine residues in N-acetyl-beta-D-hexosaminides.</text>
        <dbReference type="EC" id="3.2.1.52"/>
    </reaction>
</comment>
<evidence type="ECO:0000256" key="1">
    <source>
        <dbReference type="ARBA" id="ARBA00001231"/>
    </source>
</evidence>
<dbReference type="InterPro" id="IPR017853">
    <property type="entry name" value="GH"/>
</dbReference>
<dbReference type="RefSeq" id="WP_055392115.1">
    <property type="nucleotide sequence ID" value="NZ_LCTZ01000002.1"/>
</dbReference>
<dbReference type="OrthoDB" id="9805821at2"/>